<sequence length="196" mass="21385">MGTLIKQDHITLKNLKVAEFASEETLCFSATVLFDDVAVAEARNDGHGGSTFLHALQGKRDLLSEAEQFAKALPPATLDCGVSDEDDNPLIVDVTLDFLVDQLADTMHGDRKLRAAFSRDIGNKVLFIKGGKLLFLKGIKLLFLKGIKLKAIADRPAYFAALRARQAQPIVILAELPPDEAFALWRLHVLGSESSS</sequence>
<proteinExistence type="predicted"/>
<dbReference type="AlphaFoldDB" id="A0A484Q5D7"/>
<protein>
    <submittedName>
        <fullName evidence="1">Uncharacterized protein</fullName>
    </submittedName>
</protein>
<evidence type="ECO:0000313" key="1">
    <source>
        <dbReference type="EMBL" id="VFR33634.1"/>
    </source>
</evidence>
<name>A0A484Q5D7_9ZZZZ</name>
<accession>A0A484Q5D7</accession>
<dbReference type="EMBL" id="CAADIE010000002">
    <property type="protein sequence ID" value="VFR33634.1"/>
    <property type="molecule type" value="Genomic_DNA"/>
</dbReference>
<evidence type="ECO:0000313" key="2">
    <source>
        <dbReference type="EMBL" id="VFR51189.1"/>
    </source>
</evidence>
<organism evidence="1">
    <name type="scientific">plant metagenome</name>
    <dbReference type="NCBI Taxonomy" id="1297885"/>
    <lineage>
        <taxon>unclassified sequences</taxon>
        <taxon>metagenomes</taxon>
        <taxon>organismal metagenomes</taxon>
    </lineage>
</organism>
<reference evidence="1" key="1">
    <citation type="submission" date="2019-03" db="EMBL/GenBank/DDBJ databases">
        <authorList>
            <person name="Danneels B."/>
        </authorList>
    </citation>
    <scope>NUCLEOTIDE SEQUENCE</scope>
</reference>
<dbReference type="EMBL" id="CAADIH010000037">
    <property type="protein sequence ID" value="VFR51189.1"/>
    <property type="molecule type" value="Genomic_DNA"/>
</dbReference>
<gene>
    <name evidence="1" type="ORF">BER1_3890</name>
    <name evidence="2" type="ORF">BER2_3861</name>
</gene>